<keyword evidence="4 7" id="KW-0133">Cell shape</keyword>
<evidence type="ECO:0000313" key="11">
    <source>
        <dbReference type="EMBL" id="MDR6509640.1"/>
    </source>
</evidence>
<keyword evidence="3" id="KW-0808">Transferase</keyword>
<organism evidence="11 12">
    <name type="scientific">Novosphingobium capsulatum</name>
    <dbReference type="NCBI Taxonomy" id="13688"/>
    <lineage>
        <taxon>Bacteria</taxon>
        <taxon>Pseudomonadati</taxon>
        <taxon>Pseudomonadota</taxon>
        <taxon>Alphaproteobacteria</taxon>
        <taxon>Sphingomonadales</taxon>
        <taxon>Sphingomonadaceae</taxon>
        <taxon>Novosphingobium</taxon>
    </lineage>
</organism>
<evidence type="ECO:0000259" key="10">
    <source>
        <dbReference type="PROSITE" id="PS52029"/>
    </source>
</evidence>
<keyword evidence="11" id="KW-0449">Lipoprotein</keyword>
<proteinExistence type="inferred from homology"/>
<keyword evidence="9" id="KW-0732">Signal</keyword>
<evidence type="ECO:0000256" key="8">
    <source>
        <dbReference type="SAM" id="MobiDB-lite"/>
    </source>
</evidence>
<feature type="region of interest" description="Disordered" evidence="8">
    <location>
        <begin position="27"/>
        <end position="65"/>
    </location>
</feature>
<evidence type="ECO:0000256" key="9">
    <source>
        <dbReference type="SAM" id="SignalP"/>
    </source>
</evidence>
<feature type="chain" id="PRO_5047493811" evidence="9">
    <location>
        <begin position="20"/>
        <end position="369"/>
    </location>
</feature>
<evidence type="ECO:0000256" key="4">
    <source>
        <dbReference type="ARBA" id="ARBA00022960"/>
    </source>
</evidence>
<dbReference type="Pfam" id="PF01471">
    <property type="entry name" value="PG_binding_1"/>
    <property type="match status" value="1"/>
</dbReference>
<feature type="domain" description="L,D-TPase catalytic" evidence="10">
    <location>
        <begin position="235"/>
        <end position="368"/>
    </location>
</feature>
<dbReference type="CDD" id="cd16913">
    <property type="entry name" value="YkuD_like"/>
    <property type="match status" value="1"/>
</dbReference>
<dbReference type="PANTHER" id="PTHR30582">
    <property type="entry name" value="L,D-TRANSPEPTIDASE"/>
    <property type="match status" value="1"/>
</dbReference>
<feature type="active site" description="Proton donor/acceptor" evidence="7">
    <location>
        <position position="328"/>
    </location>
</feature>
<dbReference type="RefSeq" id="WP_309804292.1">
    <property type="nucleotide sequence ID" value="NZ_JAVDRD010000001.1"/>
</dbReference>
<dbReference type="InterPro" id="IPR036365">
    <property type="entry name" value="PGBD-like_sf"/>
</dbReference>
<evidence type="ECO:0000256" key="7">
    <source>
        <dbReference type="PROSITE-ProRule" id="PRU01373"/>
    </source>
</evidence>
<evidence type="ECO:0000256" key="1">
    <source>
        <dbReference type="ARBA" id="ARBA00004752"/>
    </source>
</evidence>
<evidence type="ECO:0000256" key="2">
    <source>
        <dbReference type="ARBA" id="ARBA00005992"/>
    </source>
</evidence>
<feature type="compositionally biased region" description="Low complexity" evidence="8">
    <location>
        <begin position="28"/>
        <end position="42"/>
    </location>
</feature>
<dbReference type="SUPFAM" id="SSF47090">
    <property type="entry name" value="PGBD-like"/>
    <property type="match status" value="1"/>
</dbReference>
<dbReference type="EMBL" id="JAVDRD010000001">
    <property type="protein sequence ID" value="MDR6509640.1"/>
    <property type="molecule type" value="Genomic_DNA"/>
</dbReference>
<gene>
    <name evidence="11" type="ORF">J2792_000480</name>
</gene>
<comment type="similarity">
    <text evidence="2">Belongs to the YkuD family.</text>
</comment>
<sequence>MTRKSRLAPFAALSLVALALSTTACNQSTPDDAASGSASATANLPGADSMASQDAGPGEPAAHPDEVARPEMQMQVLLDRAGFSPGVVDGTLNAATRNALRAYQQANQLKATGTLDDATRAYFSRQSNIPATRVVTIPASFAAGPFAPLPKDPSAQAKLPTLGYASLDEKLGERFHTTPEVLHALNPGAPPFAAGSKLRVPNVGADAIDPAQVSNAAWRQTLADLGVGTQQPHATRIVVSRKAGTLSVYDSQDELVALFTVTTGSQHDPLPLGKWKINGIDRNPKYHYNPALFWDVSDAKPEAMLPPGPNSPVGVVWIDLSKPHYGIHGTPEPAAIGKSESHGCVRLTNWDAARLSEMVDQQTQVEFVA</sequence>
<comment type="caution">
    <text evidence="11">The sequence shown here is derived from an EMBL/GenBank/DDBJ whole genome shotgun (WGS) entry which is preliminary data.</text>
</comment>
<evidence type="ECO:0000256" key="6">
    <source>
        <dbReference type="ARBA" id="ARBA00023316"/>
    </source>
</evidence>
<dbReference type="PROSITE" id="PS51257">
    <property type="entry name" value="PROKAR_LIPOPROTEIN"/>
    <property type="match status" value="1"/>
</dbReference>
<evidence type="ECO:0000256" key="5">
    <source>
        <dbReference type="ARBA" id="ARBA00022984"/>
    </source>
</evidence>
<reference evidence="11 12" key="1">
    <citation type="submission" date="2023-07" db="EMBL/GenBank/DDBJ databases">
        <title>Sorghum-associated microbial communities from plants grown in Nebraska, USA.</title>
        <authorList>
            <person name="Schachtman D."/>
        </authorList>
    </citation>
    <scope>NUCLEOTIDE SEQUENCE [LARGE SCALE GENOMIC DNA]</scope>
    <source>
        <strain evidence="11 12">DS1027</strain>
    </source>
</reference>
<protein>
    <submittedName>
        <fullName evidence="11">Lipoprotein-anchoring transpeptidase ErfK/SrfK</fullName>
    </submittedName>
</protein>
<keyword evidence="5 7" id="KW-0573">Peptidoglycan synthesis</keyword>
<dbReference type="InterPro" id="IPR036366">
    <property type="entry name" value="PGBDSf"/>
</dbReference>
<name>A0ABU1MH25_9SPHN</name>
<dbReference type="PROSITE" id="PS52029">
    <property type="entry name" value="LD_TPASE"/>
    <property type="match status" value="1"/>
</dbReference>
<feature type="signal peptide" evidence="9">
    <location>
        <begin position="1"/>
        <end position="19"/>
    </location>
</feature>
<dbReference type="Proteomes" id="UP001184150">
    <property type="component" value="Unassembled WGS sequence"/>
</dbReference>
<keyword evidence="6 7" id="KW-0961">Cell wall biogenesis/degradation</keyword>
<dbReference type="InterPro" id="IPR038063">
    <property type="entry name" value="Transpep_catalytic_dom"/>
</dbReference>
<keyword evidence="12" id="KW-1185">Reference proteome</keyword>
<dbReference type="InterPro" id="IPR050979">
    <property type="entry name" value="LD-transpeptidase"/>
</dbReference>
<accession>A0ABU1MH25</accession>
<dbReference type="Pfam" id="PF03734">
    <property type="entry name" value="YkuD"/>
    <property type="match status" value="1"/>
</dbReference>
<comment type="pathway">
    <text evidence="1 7">Cell wall biogenesis; peptidoglycan biosynthesis.</text>
</comment>
<dbReference type="PANTHER" id="PTHR30582:SF30">
    <property type="entry name" value="BLR4375 PROTEIN"/>
    <property type="match status" value="1"/>
</dbReference>
<dbReference type="Gene3D" id="2.40.440.10">
    <property type="entry name" value="L,D-transpeptidase catalytic domain-like"/>
    <property type="match status" value="1"/>
</dbReference>
<evidence type="ECO:0000256" key="3">
    <source>
        <dbReference type="ARBA" id="ARBA00022679"/>
    </source>
</evidence>
<dbReference type="Gene3D" id="1.10.101.10">
    <property type="entry name" value="PGBD-like superfamily/PGBD"/>
    <property type="match status" value="1"/>
</dbReference>
<evidence type="ECO:0000313" key="12">
    <source>
        <dbReference type="Proteomes" id="UP001184150"/>
    </source>
</evidence>
<dbReference type="SUPFAM" id="SSF141523">
    <property type="entry name" value="L,D-transpeptidase catalytic domain-like"/>
    <property type="match status" value="1"/>
</dbReference>
<dbReference type="InterPro" id="IPR002477">
    <property type="entry name" value="Peptidoglycan-bd-like"/>
</dbReference>
<dbReference type="InterPro" id="IPR005490">
    <property type="entry name" value="LD_TPept_cat_dom"/>
</dbReference>
<feature type="active site" description="Nucleophile" evidence="7">
    <location>
        <position position="344"/>
    </location>
</feature>